<feature type="domain" description="Teneurin-like YD-shell" evidence="5">
    <location>
        <begin position="1725"/>
        <end position="1863"/>
    </location>
</feature>
<dbReference type="Pfam" id="PF01471">
    <property type="entry name" value="PG_binding_1"/>
    <property type="match status" value="1"/>
</dbReference>
<dbReference type="InterPro" id="IPR031325">
    <property type="entry name" value="RHS_repeat"/>
</dbReference>
<feature type="domain" description="Teneurin-like YD-shell" evidence="5">
    <location>
        <begin position="1552"/>
        <end position="1703"/>
    </location>
</feature>
<reference evidence="6 7" key="1">
    <citation type="submission" date="2020-08" db="EMBL/GenBank/DDBJ databases">
        <title>Draft genome sequencing of an Anaerocolumna strain isolated from anoxic soil subjected to BSD treatment.</title>
        <authorList>
            <person name="Uek A."/>
            <person name="Tonouchi A."/>
        </authorList>
    </citation>
    <scope>NUCLEOTIDE SEQUENCE [LARGE SCALE GENOMIC DNA]</scope>
    <source>
        <strain evidence="6 7">CTTW</strain>
    </source>
</reference>
<proteinExistence type="predicted"/>
<dbReference type="InterPro" id="IPR036366">
    <property type="entry name" value="PGBDSf"/>
</dbReference>
<feature type="compositionally biased region" description="Polar residues" evidence="2">
    <location>
        <begin position="3011"/>
        <end position="3028"/>
    </location>
</feature>
<feature type="signal peptide" evidence="3">
    <location>
        <begin position="1"/>
        <end position="25"/>
    </location>
</feature>
<dbReference type="EMBL" id="AP023368">
    <property type="protein sequence ID" value="BCJ98213.1"/>
    <property type="molecule type" value="Genomic_DNA"/>
</dbReference>
<dbReference type="Proteomes" id="UP000515703">
    <property type="component" value="Chromosome"/>
</dbReference>
<keyword evidence="7" id="KW-1185">Reference proteome</keyword>
<evidence type="ECO:0000256" key="2">
    <source>
        <dbReference type="SAM" id="MobiDB-lite"/>
    </source>
</evidence>
<feature type="compositionally biased region" description="Basic and acidic residues" evidence="2">
    <location>
        <begin position="3144"/>
        <end position="3164"/>
    </location>
</feature>
<evidence type="ECO:0000256" key="1">
    <source>
        <dbReference type="ARBA" id="ARBA00022737"/>
    </source>
</evidence>
<dbReference type="KEGG" id="acht:bsdcttw_12540"/>
<keyword evidence="1" id="KW-0677">Repeat</keyword>
<dbReference type="RefSeq" id="WP_185258558.1">
    <property type="nucleotide sequence ID" value="NZ_AP023368.1"/>
</dbReference>
<dbReference type="PANTHER" id="PTHR32305">
    <property type="match status" value="1"/>
</dbReference>
<evidence type="ECO:0000259" key="5">
    <source>
        <dbReference type="Pfam" id="PF25023"/>
    </source>
</evidence>
<dbReference type="SUPFAM" id="SSF47090">
    <property type="entry name" value="PGBD-like"/>
    <property type="match status" value="1"/>
</dbReference>
<feature type="region of interest" description="Disordered" evidence="2">
    <location>
        <begin position="2989"/>
        <end position="3028"/>
    </location>
</feature>
<organism evidence="6 7">
    <name type="scientific">Anaerocolumna chitinilytica</name>
    <dbReference type="NCBI Taxonomy" id="1727145"/>
    <lineage>
        <taxon>Bacteria</taxon>
        <taxon>Bacillati</taxon>
        <taxon>Bacillota</taxon>
        <taxon>Clostridia</taxon>
        <taxon>Lachnospirales</taxon>
        <taxon>Lachnospiraceae</taxon>
        <taxon>Anaerocolumna</taxon>
    </lineage>
</organism>
<reference evidence="6 7" key="2">
    <citation type="submission" date="2020-08" db="EMBL/GenBank/DDBJ databases">
        <authorList>
            <person name="Ueki A."/>
            <person name="Tonouchi A."/>
        </authorList>
    </citation>
    <scope>NUCLEOTIDE SEQUENCE [LARGE SCALE GENOMIC DNA]</scope>
    <source>
        <strain evidence="6 7">CTTW</strain>
    </source>
</reference>
<dbReference type="Pfam" id="PF25023">
    <property type="entry name" value="TEN_YD-shell"/>
    <property type="match status" value="4"/>
</dbReference>
<dbReference type="InterPro" id="IPR056823">
    <property type="entry name" value="TEN-like_YD-shell"/>
</dbReference>
<feature type="chain" id="PRO_5029457124" evidence="3">
    <location>
        <begin position="26"/>
        <end position="3194"/>
    </location>
</feature>
<dbReference type="PANTHER" id="PTHR32305:SF15">
    <property type="entry name" value="PROTEIN RHSA-RELATED"/>
    <property type="match status" value="1"/>
</dbReference>
<accession>A0A7I8DID1</accession>
<dbReference type="InterPro" id="IPR022385">
    <property type="entry name" value="Rhs_assc_core"/>
</dbReference>
<sequence>MKKHVITIFLILTVMLLIPAKAVFAETLEDNLNNLAGPTGQYNTKLSPVYLKNNAEEESISPQSGELTLQQTDYTLPGRNGLNLEIKRIYKSGASNVKDMKTEYSNGAWVDTVYSDANTTSFYEDRYDIGIGMRFSFPAIEVRKNSDNSSYMFLHTESGDVYRLRAYLQEDKTIYLPDGQTVKDVTVQESTGYTNGQKDGTSKYVMSGKDGKKTYFSEDGRVLGIVDRYGNTIKFEYVTQNYTIDGTNRTKELISRITDTVGRVVTIDYNEDYSYKPGAIKNGSYSADDSYKASQNPNSSNTGDLEGKFQVVVNLPDGKKIVYDKTAALISSQNSVIRTRLQRVYDIDGKVKYHFWYEQPELGFTYMNGKTYSAYNKYENLVQVDYCKSNKIKRYEYSMYTKKLNGNSGSMQYRKIVDVKELEKKGFDDSKTDFLNKFICDAKNHLTYTYTNEADGFGIPKYSEDNTYLKDTYKYYTKKVEYSDDSETGLVTTQYTYNGLQEAVLTEETGSDHKIVTVTKHDEMKLPVMTMQTFYNINGAVQSKPAIKYENFRYDEYGNLTNYTGPEAVRNSDGTVKENDPHTVTYSYDYQRYHVLILKTWHQNEKTLSQIKFTPDDKGNIIREEHINASGNGDSALTEYEYDSYGNMIRKTVHSPEKDYVTSYEYGKDADGVDQKGVFLTKQYAVVDGAEVSQSYSYYFNTGNKKAEVDGNGNRTEYGYDSLERLIRETFADGTTKQYSYTDSVGKNSTIEYTDPKGNKFLYEYDVLGNLVAYSIYDKNKWVNLEKTEYDYRGNKRKTIDSNGQSTRFTYDSADRLVKKEYYENDVTRKESLSVSYEYASDAGLWQTVAITDEEGYQKKYSYDILNRLIKEEISPVKDNTVIDATIYTYDYEGNQTSVTDAKGYKTQFVYDGLGRIIEKTDALNNKSLLTYSNTGKVLTTEEPGNRTTQSIYDAAGRITEERVSLKGSSDYDYTKYSYDNANNITKLLQGKVSNGKDSRSSLSDYEYNSMNRITNEYKHIDTNRSGHIRYTYDNNGNKQEVMEFIDTAGTKYIRESYKYDFHDKVVEEEKSMVGYAGLKVTAEQGHYKRAYILDYEGNILSETTYNGDTQDTVIYTYDYRNRVLTKSEPYTSDGMTKTSSYQYDKKGNLVKQTVTRTVNGSEQNCSTIYTYDGLGNLTGESDPYGYTTRYIYDANNNCIKKIDSRYYNQPTDTAPGTEYEYDALNRLVQTTVFDGTGRTVIAYNEYDGRGNIIKSVNGEGYNASNPSASIGSLYEYDASNRVIKFISAQRAVKEYTYDGSGRALSEKDGMGGTTTYEYYLNGILKSKVSQDGIGEKYEYDLTGNAEIFKTDRAGFKTAIYNNVFGSPYRIDYPDGTTEIFNYDEKGQKIQSTDKAGNSKYFEYDPSGNLISEKDFIRSADNFRYYKQTTNSYDKSNSLLSSETWELKVPAAGGQSIRTSVGDQVSYVYDKLGRLICTSGPNGRETLNTYDRIGNLVLREQKVSEGDYNATEFTYDIQSRVTNTAVMVETADLDMNLIGDAKPGEGKYASRIKAQTQNEYDSTGKIKSTLDANGNLTEYGYDLDGRLVKKTDALGNTTLYTYDLNGNLIEEKNARGISTFYEYDSLNRLIRKKAPAAGEGVAITRYIYDNMGNLIKEIAPNNYQAEKDTDEQAATMKGISYTYDSMNRRLSSISPEGKVLQVLRYDKNGNPDKMVDGLRYNGDIDSSKGTVYTYDALGHVTAQEDPLGNQSLYQYDVRGNLIKQTNKRGNTTQYEYNTDETLLKVSYADGGVIEYLYDLLGRKIEAKDQRGFVTTYAYNAFGSLRYVKDPYENKVEYKYDLNGNMVTQKDKNGSMTTYLYDASNRVIEKRLPLDKDGSGSVIYAREKYYFDEVGNLKSLIRTGTKDKTSTRTTNYTYYDNNLPYTTTDDSGAKSINSYDLNGNLIKLERLRSKDTEGNAIYHIQESVYDDSNRLIKSIKLADKQDIYEFESLPGSGSLTDSRYEGRVRLITEYEYDLLGNKTKETSPSGNITTYTYDFMNRVQTVSRLVNSNLTKISYKYDAEGNKTGEINERGFEKGYTYDVVNRLKTVTDATGYTFTYNYDLAGNKISDTNAKNSTITYSYDKLNRLKTTTDPFGIVISTRDYDVNGNLVKEYDAKGNPELYSYDLAGRLVKITSREGNETRYEYNHYGEKVKVTDGLGNPTSYEYDGAGRLIRVTDANGIKTAYTYDLAGNKLYMTDGRGKTTTYTYGALGKLRSVKDADGGVTLYQYDLEGNVVQMTDRNGYHTDYIYDSRKLLLKKNVEETADSISYSYDAAGNRTGMSDESGDTVYTYDANNRLTVIKKKGQTQISYTYDQIGNIVKVIDAAGNVTAYTYDKASRMETVTFEGGKLTYQYDENGNRSSLTYDGGVKEVYEYNKDNKVITLVNKKAGGDEISRYRYTYDGAGRQTTKTDNYGITNYTYDKAGRILKVDGPGKIDIYAYDGAGNRIAVNETYKSLQPSDFVDDISGKDVQYILKKTDYTYSNAGKLQKLVERMYDDSNKEVLRKTVNYYYDGNGNELSNTASWTHPHNIKLRQSTKGSVYDENSENGTDLLIDRTNNTFDGFDRLVNTEHISTGARSETAFLYNGDNLRVSKTVKKSTGGYKEEVTNYLYDRQNVILETDANNKVRTRYVKGINYIASISAGDITSYFLFNGHGDVVQTVDKTGEVQNNYDYDIWGNPTLVVETAECAIRYAGEFYDSETGLYYLRARYYDPYIGRFLSEDSYWGEDDNPLSLNRYTYAHNDPIQYLDPTGHAVLKKGAKGDGVVAVQEMLKDLGYNIGTKSPDGVFGAKTEAAIIKFQKDYGLKADGIIGNQSLTALKTLSSIEKNPYMPDYAKDSARDSIATAKTGDIKDGTILMPEKAVNKALENVSTVRTSTNGGSVQTEVKDNKIVITSATLGKTNANGTEVKVTPGKDIRADSDKDVAKFSGKVTAEDKKLETVKIQTKTTTDTTKSTSTPPKKSVDDKGTGNTDGSNNKPKTQQESSFVFNPSGVIAVTGGMFVEEQVAKVAVSNPYVAATAILTGVFTFLWPAQKVNVGEDELLAEAKKTDQNAEEVGKSGDKTYGDGDYPKDPSELVEQGWKDVTDPRDKSGNKTYENPETGEKVRYDGKGDGEGHYHRYNPDSTGPNDRYLDKNGNPVRDGSKPSHLYPN</sequence>
<keyword evidence="3" id="KW-0732">Signal</keyword>
<dbReference type="InterPro" id="IPR036365">
    <property type="entry name" value="PGBD-like_sf"/>
</dbReference>
<dbReference type="InterPro" id="IPR002477">
    <property type="entry name" value="Peptidoglycan-bd-like"/>
</dbReference>
<dbReference type="Pfam" id="PF05593">
    <property type="entry name" value="RHS_repeat"/>
    <property type="match status" value="5"/>
</dbReference>
<evidence type="ECO:0000313" key="6">
    <source>
        <dbReference type="EMBL" id="BCJ98213.1"/>
    </source>
</evidence>
<dbReference type="NCBIfam" id="TIGR03696">
    <property type="entry name" value="Rhs_assc_core"/>
    <property type="match status" value="1"/>
</dbReference>
<evidence type="ECO:0000259" key="4">
    <source>
        <dbReference type="Pfam" id="PF01471"/>
    </source>
</evidence>
<feature type="domain" description="Peptidoglycan binding-like" evidence="4">
    <location>
        <begin position="2805"/>
        <end position="2862"/>
    </location>
</feature>
<name>A0A7I8DID1_9FIRM</name>
<dbReference type="NCBIfam" id="TIGR01643">
    <property type="entry name" value="YD_repeat_2x"/>
    <property type="match status" value="14"/>
</dbReference>
<dbReference type="SUPFAM" id="SSF69304">
    <property type="entry name" value="Tricorn protease N-terminal domain"/>
    <property type="match status" value="2"/>
</dbReference>
<feature type="compositionally biased region" description="Low complexity" evidence="2">
    <location>
        <begin position="2989"/>
        <end position="3003"/>
    </location>
</feature>
<evidence type="ECO:0000256" key="3">
    <source>
        <dbReference type="SAM" id="SignalP"/>
    </source>
</evidence>
<feature type="compositionally biased region" description="Basic and acidic residues" evidence="2">
    <location>
        <begin position="3089"/>
        <end position="3135"/>
    </location>
</feature>
<gene>
    <name evidence="6" type="ORF">bsdcttw_12540</name>
</gene>
<dbReference type="InterPro" id="IPR006530">
    <property type="entry name" value="YD"/>
</dbReference>
<dbReference type="InterPro" id="IPR050708">
    <property type="entry name" value="T6SS_VgrG/RHS"/>
</dbReference>
<dbReference type="Gene3D" id="1.10.101.10">
    <property type="entry name" value="PGBD-like superfamily/PGBD"/>
    <property type="match status" value="1"/>
</dbReference>
<feature type="domain" description="Teneurin-like YD-shell" evidence="5">
    <location>
        <begin position="2520"/>
        <end position="2788"/>
    </location>
</feature>
<feature type="domain" description="Teneurin-like YD-shell" evidence="5">
    <location>
        <begin position="2199"/>
        <end position="2328"/>
    </location>
</feature>
<evidence type="ECO:0000313" key="7">
    <source>
        <dbReference type="Proteomes" id="UP000515703"/>
    </source>
</evidence>
<feature type="region of interest" description="Disordered" evidence="2">
    <location>
        <begin position="3089"/>
        <end position="3194"/>
    </location>
</feature>
<dbReference type="Gene3D" id="2.180.10.10">
    <property type="entry name" value="RHS repeat-associated core"/>
    <property type="match status" value="9"/>
</dbReference>
<protein>
    <submittedName>
        <fullName evidence="6">Uncharacterized protein</fullName>
    </submittedName>
</protein>